<evidence type="ECO:0000256" key="1">
    <source>
        <dbReference type="SAM" id="SignalP"/>
    </source>
</evidence>
<dbReference type="Gene3D" id="3.40.190.100">
    <property type="entry name" value="Glycine betaine-binding periplasmic protein, domain 2"/>
    <property type="match status" value="1"/>
</dbReference>
<dbReference type="SUPFAM" id="SSF53850">
    <property type="entry name" value="Periplasmic binding protein-like II"/>
    <property type="match status" value="1"/>
</dbReference>
<feature type="domain" description="ABC-type glycine betaine transport system substrate-binding" evidence="2">
    <location>
        <begin position="42"/>
        <end position="294"/>
    </location>
</feature>
<dbReference type="Gene3D" id="3.40.190.10">
    <property type="entry name" value="Periplasmic binding protein-like II"/>
    <property type="match status" value="1"/>
</dbReference>
<proteinExistence type="predicted"/>
<dbReference type="InterPro" id="IPR007210">
    <property type="entry name" value="ABC_Gly_betaine_transp_sub-bd"/>
</dbReference>
<dbReference type="InterPro" id="IPR006311">
    <property type="entry name" value="TAT_signal"/>
</dbReference>
<reference evidence="4" key="1">
    <citation type="submission" date="2016-10" db="EMBL/GenBank/DDBJ databases">
        <authorList>
            <person name="Varghese N."/>
            <person name="Submissions S."/>
        </authorList>
    </citation>
    <scope>NUCLEOTIDE SEQUENCE [LARGE SCALE GENOMIC DNA]</scope>
    <source>
        <strain evidence="4">DSM 18887</strain>
    </source>
</reference>
<dbReference type="OrthoDB" id="9787902at2"/>
<evidence type="ECO:0000313" key="3">
    <source>
        <dbReference type="EMBL" id="SEQ05062.1"/>
    </source>
</evidence>
<gene>
    <name evidence="3" type="ORF">SAMN03080615_00182</name>
</gene>
<dbReference type="Proteomes" id="UP000198749">
    <property type="component" value="Unassembled WGS sequence"/>
</dbReference>
<dbReference type="GO" id="GO:0015871">
    <property type="term" value="P:choline transport"/>
    <property type="evidence" value="ECO:0007669"/>
    <property type="project" value="InterPro"/>
</dbReference>
<dbReference type="PROSITE" id="PS51318">
    <property type="entry name" value="TAT"/>
    <property type="match status" value="1"/>
</dbReference>
<dbReference type="GO" id="GO:0042597">
    <property type="term" value="C:periplasmic space"/>
    <property type="evidence" value="ECO:0007669"/>
    <property type="project" value="InterPro"/>
</dbReference>
<keyword evidence="4" id="KW-1185">Reference proteome</keyword>
<dbReference type="GO" id="GO:0033265">
    <property type="term" value="F:choline binding"/>
    <property type="evidence" value="ECO:0007669"/>
    <property type="project" value="InterPro"/>
</dbReference>
<evidence type="ECO:0000313" key="4">
    <source>
        <dbReference type="Proteomes" id="UP000198749"/>
    </source>
</evidence>
<feature type="chain" id="PRO_5011520149" evidence="1">
    <location>
        <begin position="38"/>
        <end position="325"/>
    </location>
</feature>
<dbReference type="Pfam" id="PF04069">
    <property type="entry name" value="OpuAC"/>
    <property type="match status" value="1"/>
</dbReference>
<name>A0A1H9CV13_9GAMM</name>
<dbReference type="GO" id="GO:0043190">
    <property type="term" value="C:ATP-binding cassette (ABC) transporter complex"/>
    <property type="evidence" value="ECO:0007669"/>
    <property type="project" value="InterPro"/>
</dbReference>
<dbReference type="CDD" id="cd13640">
    <property type="entry name" value="PBP2_ChoX"/>
    <property type="match status" value="1"/>
</dbReference>
<dbReference type="EMBL" id="FOGB01000001">
    <property type="protein sequence ID" value="SEQ05062.1"/>
    <property type="molecule type" value="Genomic_DNA"/>
</dbReference>
<evidence type="ECO:0000259" key="2">
    <source>
        <dbReference type="Pfam" id="PF04069"/>
    </source>
</evidence>
<sequence>MTTQRKKISRKSSLRRGLSTVLGLAMAAGFSASGAFAGECDNVRFSDVGWTDITATTAVTSELVSGLGYKPSTQLLSVPVTYTSLANADIDVFLGNWMPTMEADIAKYREAGSVETVRANLEGAKYTLAVPKYAYDAGLKSFADIAKFKDKLKGRVYGIEPGNDGNRLIQSMIDDDAFGLKGFKLVESSEAGMISQVSRAAKREQWVVFLGWAPHPMNANIEMEYLSGGDDFFGPNYGGANVYTNVRKNYTEECPNVGHLLKNLSFTLEMENQIMGSILDDGMKPDAAARAWLKAHPETLNDWLQGVTTLDGKDGLTAVRAHLEL</sequence>
<dbReference type="NCBIfam" id="TIGR03414">
    <property type="entry name" value="ABC_choline_bnd"/>
    <property type="match status" value="1"/>
</dbReference>
<dbReference type="STRING" id="355243.SAMN03080615_00182"/>
<dbReference type="InterPro" id="IPR017783">
    <property type="entry name" value="ABC_choline_sub-bd"/>
</dbReference>
<protein>
    <submittedName>
        <fullName evidence="3">Glycine betaine/proline transport system substrate-binding protein</fullName>
    </submittedName>
</protein>
<feature type="signal peptide" evidence="1">
    <location>
        <begin position="1"/>
        <end position="37"/>
    </location>
</feature>
<dbReference type="GO" id="GO:0022857">
    <property type="term" value="F:transmembrane transporter activity"/>
    <property type="evidence" value="ECO:0007669"/>
    <property type="project" value="InterPro"/>
</dbReference>
<keyword evidence="1" id="KW-0732">Signal</keyword>
<dbReference type="AlphaFoldDB" id="A0A1H9CV13"/>
<organism evidence="3 4">
    <name type="scientific">Amphritea atlantica</name>
    <dbReference type="NCBI Taxonomy" id="355243"/>
    <lineage>
        <taxon>Bacteria</taxon>
        <taxon>Pseudomonadati</taxon>
        <taxon>Pseudomonadota</taxon>
        <taxon>Gammaproteobacteria</taxon>
        <taxon>Oceanospirillales</taxon>
        <taxon>Oceanospirillaceae</taxon>
        <taxon>Amphritea</taxon>
    </lineage>
</organism>
<accession>A0A1H9CV13</accession>